<keyword evidence="2" id="KW-1185">Reference proteome</keyword>
<protein>
    <recommendedName>
        <fullName evidence="3">Phasin protein</fullName>
    </recommendedName>
</protein>
<gene>
    <name evidence="1" type="ORF">J2X09_001212</name>
</gene>
<name>A0ABU1V7T5_9BURK</name>
<sequence>MIDKAQADMAKTLWDQSKAAAQQAHEAWWMVLKSQKALLDSMRGAGVPFEVAADQFEKLMQFHAEQHKAALDYMDKMSVDYGRAVAKPKK</sequence>
<dbReference type="RefSeq" id="WP_204732661.1">
    <property type="nucleotide sequence ID" value="NZ_JAVDWE010000002.1"/>
</dbReference>
<proteinExistence type="predicted"/>
<evidence type="ECO:0000313" key="2">
    <source>
        <dbReference type="Proteomes" id="UP001265550"/>
    </source>
</evidence>
<dbReference type="Proteomes" id="UP001265550">
    <property type="component" value="Unassembled WGS sequence"/>
</dbReference>
<evidence type="ECO:0008006" key="3">
    <source>
        <dbReference type="Google" id="ProtNLM"/>
    </source>
</evidence>
<comment type="caution">
    <text evidence="1">The sequence shown here is derived from an EMBL/GenBank/DDBJ whole genome shotgun (WGS) entry which is preliminary data.</text>
</comment>
<accession>A0ABU1V7T5</accession>
<organism evidence="1 2">
    <name type="scientific">Hydrogenophaga laconesensis</name>
    <dbReference type="NCBI Taxonomy" id="1805971"/>
    <lineage>
        <taxon>Bacteria</taxon>
        <taxon>Pseudomonadati</taxon>
        <taxon>Pseudomonadota</taxon>
        <taxon>Betaproteobacteria</taxon>
        <taxon>Burkholderiales</taxon>
        <taxon>Comamonadaceae</taxon>
        <taxon>Hydrogenophaga</taxon>
    </lineage>
</organism>
<evidence type="ECO:0000313" key="1">
    <source>
        <dbReference type="EMBL" id="MDR7093480.1"/>
    </source>
</evidence>
<dbReference type="EMBL" id="JAVDWE010000002">
    <property type="protein sequence ID" value="MDR7093480.1"/>
    <property type="molecule type" value="Genomic_DNA"/>
</dbReference>
<reference evidence="1 2" key="1">
    <citation type="submission" date="2023-07" db="EMBL/GenBank/DDBJ databases">
        <title>Sorghum-associated microbial communities from plants grown in Nebraska, USA.</title>
        <authorList>
            <person name="Schachtman D."/>
        </authorList>
    </citation>
    <scope>NUCLEOTIDE SEQUENCE [LARGE SCALE GENOMIC DNA]</scope>
    <source>
        <strain evidence="1 2">BE240</strain>
    </source>
</reference>